<dbReference type="PROSITE" id="PS00028">
    <property type="entry name" value="ZINC_FINGER_C2H2_1"/>
    <property type="match status" value="4"/>
</dbReference>
<feature type="domain" description="C2H2-type" evidence="6">
    <location>
        <begin position="245"/>
        <end position="275"/>
    </location>
</feature>
<keyword evidence="3 5" id="KW-0863">Zinc-finger</keyword>
<accession>A0A0K2V7F9</accession>
<dbReference type="GO" id="GO:0005634">
    <property type="term" value="C:nucleus"/>
    <property type="evidence" value="ECO:0007669"/>
    <property type="project" value="TreeGrafter"/>
</dbReference>
<dbReference type="SUPFAM" id="SSF57667">
    <property type="entry name" value="beta-beta-alpha zinc fingers"/>
    <property type="match status" value="2"/>
</dbReference>
<dbReference type="Pfam" id="PF13894">
    <property type="entry name" value="zf-C2H2_4"/>
    <property type="match status" value="1"/>
</dbReference>
<evidence type="ECO:0000256" key="5">
    <source>
        <dbReference type="PROSITE-ProRule" id="PRU00042"/>
    </source>
</evidence>
<evidence type="ECO:0000256" key="2">
    <source>
        <dbReference type="ARBA" id="ARBA00022737"/>
    </source>
</evidence>
<protein>
    <submittedName>
        <fullName evidence="7">Zinc finger protein 782like [Danio rerio]</fullName>
    </submittedName>
</protein>
<feature type="domain" description="C2H2-type" evidence="6">
    <location>
        <begin position="423"/>
        <end position="451"/>
    </location>
</feature>
<dbReference type="GO" id="GO:0000977">
    <property type="term" value="F:RNA polymerase II transcription regulatory region sequence-specific DNA binding"/>
    <property type="evidence" value="ECO:0007669"/>
    <property type="project" value="TreeGrafter"/>
</dbReference>
<sequence length="488" mass="56608">MNNPWQSMIKGHFERREEMEGRCLFEDGDLHKPDLQVSKMLQSSSLWDLILFKTMIDLKEKQGLINQLLSAIDIIHISLGSLLHDCLTPLEKNDGEGEMNHELEVSNEYCVLQPDLARLLGFPETKKMKLRQEIPFKYSNFFKTMQLLEKVSLNNYAFDEESDIFNQADDDLSSTIKVELEEYKNERLNIDFDDFDYPDEEDEEEFHEENKILIGGKKQRSASIKAVLEQHDASQKEKTSPELSLECSKCHKLYSSKNNVRRHMKKCLSNKEEKVKVKFRDFVCVFCETSYSTFLGYKNHVNVTCSKKPEVPLGFLCDKCKIYVFKPPGSEHSCEPYFNCDKCNFKCYNENHFRQHYRLVHLNVGTIYCCEVCGKTFDSKTRLGNHLVVHTKERSFLCTECGKGFGRKSVLDVHMSVHFSKNVPCNICGKIFAHSNLVRKHIAAQHPKDGILTREACPHCSSSFRSKFYLIKHIKHKHNAIDGRLTIN</sequence>
<proteinExistence type="predicted"/>
<organism evidence="7">
    <name type="scientific">Lepeophtheirus salmonis</name>
    <name type="common">Salmon louse</name>
    <name type="synonym">Caligus salmonis</name>
    <dbReference type="NCBI Taxonomy" id="72036"/>
    <lineage>
        <taxon>Eukaryota</taxon>
        <taxon>Metazoa</taxon>
        <taxon>Ecdysozoa</taxon>
        <taxon>Arthropoda</taxon>
        <taxon>Crustacea</taxon>
        <taxon>Multicrustacea</taxon>
        <taxon>Hexanauplia</taxon>
        <taxon>Copepoda</taxon>
        <taxon>Siphonostomatoida</taxon>
        <taxon>Caligidae</taxon>
        <taxon>Lepeophtheirus</taxon>
    </lineage>
</organism>
<dbReference type="InterPro" id="IPR036236">
    <property type="entry name" value="Znf_C2H2_sf"/>
</dbReference>
<dbReference type="Pfam" id="PF00096">
    <property type="entry name" value="zf-C2H2"/>
    <property type="match status" value="2"/>
</dbReference>
<name>A0A0K2V7F9_LEPSM</name>
<evidence type="ECO:0000256" key="3">
    <source>
        <dbReference type="ARBA" id="ARBA00022771"/>
    </source>
</evidence>
<keyword evidence="4" id="KW-0862">Zinc</keyword>
<dbReference type="PANTHER" id="PTHR24409">
    <property type="entry name" value="ZINC FINGER PROTEIN 142"/>
    <property type="match status" value="1"/>
</dbReference>
<dbReference type="InterPro" id="IPR013087">
    <property type="entry name" value="Znf_C2H2_type"/>
</dbReference>
<dbReference type="GO" id="GO:0000981">
    <property type="term" value="F:DNA-binding transcription factor activity, RNA polymerase II-specific"/>
    <property type="evidence" value="ECO:0007669"/>
    <property type="project" value="TreeGrafter"/>
</dbReference>
<evidence type="ECO:0000259" key="6">
    <source>
        <dbReference type="PROSITE" id="PS50157"/>
    </source>
</evidence>
<dbReference type="EMBL" id="HACA01029112">
    <property type="protein sequence ID" value="CDW46473.1"/>
    <property type="molecule type" value="Transcribed_RNA"/>
</dbReference>
<dbReference type="AlphaFoldDB" id="A0A0K2V7F9"/>
<reference evidence="7" key="1">
    <citation type="submission" date="2014-05" db="EMBL/GenBank/DDBJ databases">
        <authorList>
            <person name="Chronopoulou M."/>
        </authorList>
    </citation>
    <scope>NUCLEOTIDE SEQUENCE</scope>
    <source>
        <tissue evidence="7">Whole organism</tissue>
    </source>
</reference>
<dbReference type="FunFam" id="3.30.160.60:FF:000624">
    <property type="entry name" value="zinc finger protein 697"/>
    <property type="match status" value="1"/>
</dbReference>
<dbReference type="Gene3D" id="3.30.160.60">
    <property type="entry name" value="Classic Zinc Finger"/>
    <property type="match status" value="4"/>
</dbReference>
<keyword evidence="1" id="KW-0479">Metal-binding</keyword>
<evidence type="ECO:0000313" key="7">
    <source>
        <dbReference type="EMBL" id="CDW46473.1"/>
    </source>
</evidence>
<dbReference type="SMART" id="SM00355">
    <property type="entry name" value="ZnF_C2H2"/>
    <property type="match status" value="7"/>
</dbReference>
<dbReference type="PANTHER" id="PTHR24409:SF295">
    <property type="entry name" value="AZ2-RELATED"/>
    <property type="match status" value="1"/>
</dbReference>
<dbReference type="OrthoDB" id="6376466at2759"/>
<dbReference type="PROSITE" id="PS50157">
    <property type="entry name" value="ZINC_FINGER_C2H2_2"/>
    <property type="match status" value="4"/>
</dbReference>
<keyword evidence="2" id="KW-0677">Repeat</keyword>
<evidence type="ECO:0000256" key="1">
    <source>
        <dbReference type="ARBA" id="ARBA00022723"/>
    </source>
</evidence>
<dbReference type="GO" id="GO:0008270">
    <property type="term" value="F:zinc ion binding"/>
    <property type="evidence" value="ECO:0007669"/>
    <property type="project" value="UniProtKB-KW"/>
</dbReference>
<feature type="domain" description="C2H2-type" evidence="6">
    <location>
        <begin position="368"/>
        <end position="395"/>
    </location>
</feature>
<evidence type="ECO:0000256" key="4">
    <source>
        <dbReference type="ARBA" id="ARBA00022833"/>
    </source>
</evidence>
<feature type="domain" description="C2H2-type" evidence="6">
    <location>
        <begin position="396"/>
        <end position="423"/>
    </location>
</feature>